<reference evidence="1 2" key="1">
    <citation type="submission" date="2018-09" db="EMBL/GenBank/DDBJ databases">
        <authorList>
            <person name="Wang F."/>
        </authorList>
    </citation>
    <scope>NUCLEOTIDE SEQUENCE [LARGE SCALE GENOMIC DNA]</scope>
    <source>
        <strain evidence="1 2">PLHSC7-2</strain>
    </source>
</reference>
<proteinExistence type="predicted"/>
<sequence>MCVVCGKGTNMNLPILRDSILPLSNELLVSLSTSLELCNIPRDAKRIALNFRDTQYNQTGKGSLPVEVHLARETQDSPWHIAIMACFAYPEAASSQMEVQLYFNLKQGWFYQPDIEQCDLNRPEVIELFKSWDKAFVRLLRKKAFNQLTLTVLKKLSR</sequence>
<dbReference type="EMBL" id="QZCH01000030">
    <property type="protein sequence ID" value="RJG40062.1"/>
    <property type="molecule type" value="Genomic_DNA"/>
</dbReference>
<evidence type="ECO:0000313" key="1">
    <source>
        <dbReference type="EMBL" id="RJG40062.1"/>
    </source>
</evidence>
<comment type="caution">
    <text evidence="1">The sequence shown here is derived from an EMBL/GenBank/DDBJ whole genome shotgun (WGS) entry which is preliminary data.</text>
</comment>
<keyword evidence="2" id="KW-1185">Reference proteome</keyword>
<evidence type="ECO:0000313" key="2">
    <source>
        <dbReference type="Proteomes" id="UP000283255"/>
    </source>
</evidence>
<dbReference type="PANTHER" id="PTHR38978">
    <property type="entry name" value="DUF2787 DOMAIN-CONTAINING PROTEIN"/>
    <property type="match status" value="1"/>
</dbReference>
<protein>
    <submittedName>
        <fullName evidence="1">DUF2787 domain-containing protein</fullName>
    </submittedName>
</protein>
<name>A0A418YAR2_9GAMM</name>
<reference evidence="1 2" key="2">
    <citation type="submission" date="2019-01" db="EMBL/GenBank/DDBJ databases">
        <title>Motilimonas pumilus sp. nov., isolated from the gut of sea cucumber (Apostichopus japonicus).</title>
        <authorList>
            <person name="Wang F.-Q."/>
            <person name="Ren L.-H."/>
            <person name="Lin Y.-W."/>
            <person name="Sun G.-H."/>
            <person name="Du Z.-J."/>
            <person name="Zhao J.-X."/>
            <person name="Liu X.-J."/>
            <person name="Liu L.-J."/>
        </authorList>
    </citation>
    <scope>NUCLEOTIDE SEQUENCE [LARGE SCALE GENOMIC DNA]</scope>
    <source>
        <strain evidence="1 2">PLHSC7-2</strain>
    </source>
</reference>
<dbReference type="Proteomes" id="UP000283255">
    <property type="component" value="Unassembled WGS sequence"/>
</dbReference>
<dbReference type="PANTHER" id="PTHR38978:SF2">
    <property type="entry name" value="DUF2787 DOMAIN-CONTAINING PROTEIN"/>
    <property type="match status" value="1"/>
</dbReference>
<organism evidence="1 2">
    <name type="scientific">Motilimonas pumila</name>
    <dbReference type="NCBI Taxonomy" id="2303987"/>
    <lineage>
        <taxon>Bacteria</taxon>
        <taxon>Pseudomonadati</taxon>
        <taxon>Pseudomonadota</taxon>
        <taxon>Gammaproteobacteria</taxon>
        <taxon>Alteromonadales</taxon>
        <taxon>Alteromonadales genera incertae sedis</taxon>
        <taxon>Motilimonas</taxon>
    </lineage>
</organism>
<accession>A0A418YAR2</accession>
<gene>
    <name evidence="1" type="ORF">D1Z90_17505</name>
</gene>
<dbReference type="AlphaFoldDB" id="A0A418YAR2"/>
<dbReference type="Gene3D" id="3.10.450.430">
    <property type="entry name" value="Protein of unknown function DUF2787"/>
    <property type="match status" value="1"/>
</dbReference>
<dbReference type="Pfam" id="PF10980">
    <property type="entry name" value="DUF2787"/>
    <property type="match status" value="1"/>
</dbReference>
<dbReference type="InterPro" id="IPR021248">
    <property type="entry name" value="DUF2787"/>
</dbReference>